<accession>A0ABY8UZM1</accession>
<evidence type="ECO:0000313" key="1">
    <source>
        <dbReference type="EMBL" id="WIF99137.1"/>
    </source>
</evidence>
<dbReference type="EMBL" id="CP126446">
    <property type="protein sequence ID" value="WIF99137.1"/>
    <property type="molecule type" value="Genomic_DNA"/>
</dbReference>
<keyword evidence="2" id="KW-1185">Reference proteome</keyword>
<dbReference type="Proteomes" id="UP001236652">
    <property type="component" value="Chromosome"/>
</dbReference>
<protein>
    <submittedName>
        <fullName evidence="1">Uncharacterized protein</fullName>
    </submittedName>
</protein>
<evidence type="ECO:0000313" key="2">
    <source>
        <dbReference type="Proteomes" id="UP001236652"/>
    </source>
</evidence>
<sequence>MLATPFGPLQLIVDGRDIPYQAVRLPVDRSCPDVEGCFRGRSVLTWVNVMLF</sequence>
<gene>
    <name evidence="1" type="ORF">QNI29_05635</name>
</gene>
<reference evidence="1 2" key="1">
    <citation type="submission" date="2023-05" db="EMBL/GenBank/DDBJ databases">
        <title>Comparative genomics reveals the evidence of polycyclic aromatic hydrocarbons degradation in moderately halophilic genus Pontibacillus.</title>
        <authorList>
            <person name="Yang H."/>
            <person name="Qian Z."/>
        </authorList>
    </citation>
    <scope>NUCLEOTIDE SEQUENCE [LARGE SCALE GENOMIC DNA]</scope>
    <source>
        <strain evidence="2">HN14</strain>
    </source>
</reference>
<name>A0ABY8UZM1_9BACI</name>
<dbReference type="RefSeq" id="WP_231418245.1">
    <property type="nucleotide sequence ID" value="NZ_CP126446.1"/>
</dbReference>
<organism evidence="1 2">
    <name type="scientific">Pontibacillus chungwhensis</name>
    <dbReference type="NCBI Taxonomy" id="265426"/>
    <lineage>
        <taxon>Bacteria</taxon>
        <taxon>Bacillati</taxon>
        <taxon>Bacillota</taxon>
        <taxon>Bacilli</taxon>
        <taxon>Bacillales</taxon>
        <taxon>Bacillaceae</taxon>
        <taxon>Pontibacillus</taxon>
    </lineage>
</organism>
<proteinExistence type="predicted"/>